<evidence type="ECO:0000256" key="1">
    <source>
        <dbReference type="SAM" id="MobiDB-lite"/>
    </source>
</evidence>
<organism evidence="2 3">
    <name type="scientific">Senna tora</name>
    <dbReference type="NCBI Taxonomy" id="362788"/>
    <lineage>
        <taxon>Eukaryota</taxon>
        <taxon>Viridiplantae</taxon>
        <taxon>Streptophyta</taxon>
        <taxon>Embryophyta</taxon>
        <taxon>Tracheophyta</taxon>
        <taxon>Spermatophyta</taxon>
        <taxon>Magnoliopsida</taxon>
        <taxon>eudicotyledons</taxon>
        <taxon>Gunneridae</taxon>
        <taxon>Pentapetalae</taxon>
        <taxon>rosids</taxon>
        <taxon>fabids</taxon>
        <taxon>Fabales</taxon>
        <taxon>Fabaceae</taxon>
        <taxon>Caesalpinioideae</taxon>
        <taxon>Cassia clade</taxon>
        <taxon>Senna</taxon>
    </lineage>
</organism>
<keyword evidence="3" id="KW-1185">Reference proteome</keyword>
<sequence length="37" mass="4238">MDKKGPEPNLVADPTGGLQEGREQRVHRPPYWAQDYT</sequence>
<reference evidence="2" key="1">
    <citation type="submission" date="2020-09" db="EMBL/GenBank/DDBJ databases">
        <title>Genome-Enabled Discovery of Anthraquinone Biosynthesis in Senna tora.</title>
        <authorList>
            <person name="Kang S.-H."/>
            <person name="Pandey R.P."/>
            <person name="Lee C.-M."/>
            <person name="Sim J.-S."/>
            <person name="Jeong J.-T."/>
            <person name="Choi B.-S."/>
            <person name="Jung M."/>
            <person name="Ginzburg D."/>
            <person name="Zhao K."/>
            <person name="Won S.Y."/>
            <person name="Oh T.-J."/>
            <person name="Yu Y."/>
            <person name="Kim N.-H."/>
            <person name="Lee O.R."/>
            <person name="Lee T.-H."/>
            <person name="Bashyal P."/>
            <person name="Kim T.-S."/>
            <person name="Lee W.-H."/>
            <person name="Kawkins C."/>
            <person name="Kim C.-K."/>
            <person name="Kim J.S."/>
            <person name="Ahn B.O."/>
            <person name="Rhee S.Y."/>
            <person name="Sohng J.K."/>
        </authorList>
    </citation>
    <scope>NUCLEOTIDE SEQUENCE</scope>
    <source>
        <tissue evidence="2">Leaf</tissue>
    </source>
</reference>
<comment type="caution">
    <text evidence="2">The sequence shown here is derived from an EMBL/GenBank/DDBJ whole genome shotgun (WGS) entry which is preliminary data.</text>
</comment>
<name>A0A834WMV0_9FABA</name>
<evidence type="ECO:0000313" key="3">
    <source>
        <dbReference type="Proteomes" id="UP000634136"/>
    </source>
</evidence>
<protein>
    <submittedName>
        <fullName evidence="2">Uncharacterized protein</fullName>
    </submittedName>
</protein>
<dbReference type="Proteomes" id="UP000634136">
    <property type="component" value="Unassembled WGS sequence"/>
</dbReference>
<feature type="region of interest" description="Disordered" evidence="1">
    <location>
        <begin position="1"/>
        <end position="37"/>
    </location>
</feature>
<proteinExistence type="predicted"/>
<dbReference type="EMBL" id="JAAIUW010000006">
    <property type="protein sequence ID" value="KAF7826683.1"/>
    <property type="molecule type" value="Genomic_DNA"/>
</dbReference>
<accession>A0A834WMV0</accession>
<gene>
    <name evidence="2" type="ORF">G2W53_017847</name>
</gene>
<dbReference type="AlphaFoldDB" id="A0A834WMV0"/>
<evidence type="ECO:0000313" key="2">
    <source>
        <dbReference type="EMBL" id="KAF7826683.1"/>
    </source>
</evidence>